<feature type="region of interest" description="Disordered" evidence="1">
    <location>
        <begin position="1"/>
        <end position="25"/>
    </location>
</feature>
<evidence type="ECO:0000256" key="1">
    <source>
        <dbReference type="SAM" id="MobiDB-lite"/>
    </source>
</evidence>
<reference evidence="2" key="1">
    <citation type="submission" date="2023-08" db="EMBL/GenBank/DDBJ databases">
        <authorList>
            <person name="Alioto T."/>
            <person name="Alioto T."/>
            <person name="Gomez Garrido J."/>
        </authorList>
    </citation>
    <scope>NUCLEOTIDE SEQUENCE</scope>
</reference>
<accession>A0AA36FJG4</accession>
<organism evidence="2 3">
    <name type="scientific">Octopus vulgaris</name>
    <name type="common">Common octopus</name>
    <dbReference type="NCBI Taxonomy" id="6645"/>
    <lineage>
        <taxon>Eukaryota</taxon>
        <taxon>Metazoa</taxon>
        <taxon>Spiralia</taxon>
        <taxon>Lophotrochozoa</taxon>
        <taxon>Mollusca</taxon>
        <taxon>Cephalopoda</taxon>
        <taxon>Coleoidea</taxon>
        <taxon>Octopodiformes</taxon>
        <taxon>Octopoda</taxon>
        <taxon>Incirrata</taxon>
        <taxon>Octopodidae</taxon>
        <taxon>Octopus</taxon>
    </lineage>
</organism>
<proteinExistence type="predicted"/>
<dbReference type="EMBL" id="OX597836">
    <property type="protein sequence ID" value="CAI9739249.1"/>
    <property type="molecule type" value="Genomic_DNA"/>
</dbReference>
<evidence type="ECO:0000313" key="2">
    <source>
        <dbReference type="EMBL" id="CAI9739249.1"/>
    </source>
</evidence>
<evidence type="ECO:0000313" key="3">
    <source>
        <dbReference type="Proteomes" id="UP001162480"/>
    </source>
</evidence>
<feature type="compositionally biased region" description="Low complexity" evidence="1">
    <location>
        <begin position="9"/>
        <end position="20"/>
    </location>
</feature>
<name>A0AA36FJG4_OCTVU</name>
<keyword evidence="3" id="KW-1185">Reference proteome</keyword>
<dbReference type="Proteomes" id="UP001162480">
    <property type="component" value="Chromosome 23"/>
</dbReference>
<dbReference type="AlphaFoldDB" id="A0AA36FJG4"/>
<sequence length="77" mass="8227">MIQELAYFSSSSSNPNRSDSTLNIPCRSSSAKLEKLESSLRLSSDSASSSDSSVPFAKTTFVQALGANSSLLEITYK</sequence>
<protein>
    <submittedName>
        <fullName evidence="2">Uncharacterized protein</fullName>
    </submittedName>
</protein>
<gene>
    <name evidence="2" type="ORF">OCTVUL_1B006957</name>
</gene>